<dbReference type="InterPro" id="IPR019557">
    <property type="entry name" value="AminoTfrase-like_pln_mobile"/>
</dbReference>
<feature type="compositionally biased region" description="Basic and acidic residues" evidence="1">
    <location>
        <begin position="697"/>
        <end position="707"/>
    </location>
</feature>
<dbReference type="PANTHER" id="PTHR46033">
    <property type="entry name" value="PROTEIN MAIN-LIKE 2"/>
    <property type="match status" value="1"/>
</dbReference>
<feature type="compositionally biased region" description="Polar residues" evidence="1">
    <location>
        <begin position="630"/>
        <end position="643"/>
    </location>
</feature>
<feature type="compositionally biased region" description="Polar residues" evidence="1">
    <location>
        <begin position="487"/>
        <end position="500"/>
    </location>
</feature>
<dbReference type="GO" id="GO:0010073">
    <property type="term" value="P:meristem maintenance"/>
    <property type="evidence" value="ECO:0007669"/>
    <property type="project" value="InterPro"/>
</dbReference>
<feature type="compositionally biased region" description="Basic and acidic residues" evidence="1">
    <location>
        <begin position="473"/>
        <end position="486"/>
    </location>
</feature>
<dbReference type="EMBL" id="JRKL02003395">
    <property type="protein sequence ID" value="KAF3955394.1"/>
    <property type="molecule type" value="Genomic_DNA"/>
</dbReference>
<feature type="domain" description="Aminotransferase-like plant mobile" evidence="2">
    <location>
        <begin position="99"/>
        <end position="441"/>
    </location>
</feature>
<name>A0A8J4VMV7_9ROSI</name>
<protein>
    <recommendedName>
        <fullName evidence="2">Aminotransferase-like plant mobile domain-containing protein</fullName>
    </recommendedName>
</protein>
<dbReference type="Pfam" id="PF10536">
    <property type="entry name" value="PMD"/>
    <property type="match status" value="1"/>
</dbReference>
<dbReference type="OrthoDB" id="1572276at2759"/>
<dbReference type="Proteomes" id="UP000737018">
    <property type="component" value="Unassembled WGS sequence"/>
</dbReference>
<comment type="caution">
    <text evidence="3">The sequence shown here is derived from an EMBL/GenBank/DDBJ whole genome shotgun (WGS) entry which is preliminary data.</text>
</comment>
<feature type="region of interest" description="Disordered" evidence="1">
    <location>
        <begin position="473"/>
        <end position="508"/>
    </location>
</feature>
<dbReference type="InterPro" id="IPR044824">
    <property type="entry name" value="MAIN-like"/>
</dbReference>
<dbReference type="AlphaFoldDB" id="A0A8J4VMV7"/>
<keyword evidence="4" id="KW-1185">Reference proteome</keyword>
<feature type="region of interest" description="Disordered" evidence="1">
    <location>
        <begin position="630"/>
        <end position="655"/>
    </location>
</feature>
<organism evidence="3 4">
    <name type="scientific">Castanea mollissima</name>
    <name type="common">Chinese chestnut</name>
    <dbReference type="NCBI Taxonomy" id="60419"/>
    <lineage>
        <taxon>Eukaryota</taxon>
        <taxon>Viridiplantae</taxon>
        <taxon>Streptophyta</taxon>
        <taxon>Embryophyta</taxon>
        <taxon>Tracheophyta</taxon>
        <taxon>Spermatophyta</taxon>
        <taxon>Magnoliopsida</taxon>
        <taxon>eudicotyledons</taxon>
        <taxon>Gunneridae</taxon>
        <taxon>Pentapetalae</taxon>
        <taxon>rosids</taxon>
        <taxon>fabids</taxon>
        <taxon>Fagales</taxon>
        <taxon>Fagaceae</taxon>
        <taxon>Castanea</taxon>
    </lineage>
</organism>
<reference evidence="3" key="1">
    <citation type="submission" date="2020-03" db="EMBL/GenBank/DDBJ databases">
        <title>Castanea mollissima Vanexum genome sequencing.</title>
        <authorList>
            <person name="Staton M."/>
        </authorList>
    </citation>
    <scope>NUCLEOTIDE SEQUENCE</scope>
    <source>
        <tissue evidence="3">Leaf</tissue>
    </source>
</reference>
<evidence type="ECO:0000259" key="2">
    <source>
        <dbReference type="Pfam" id="PF10536"/>
    </source>
</evidence>
<feature type="region of interest" description="Disordered" evidence="1">
    <location>
        <begin position="569"/>
        <end position="597"/>
    </location>
</feature>
<feature type="compositionally biased region" description="Polar residues" evidence="1">
    <location>
        <begin position="571"/>
        <end position="593"/>
    </location>
</feature>
<feature type="region of interest" description="Disordered" evidence="1">
    <location>
        <begin position="697"/>
        <end position="717"/>
    </location>
</feature>
<proteinExistence type="predicted"/>
<sequence length="769" mass="87132">MATEQSYSICEAREEEMVSTKDGTITRRIGRFLKPFVRYSYQAVKVPNVPLLSEIFSHNNSQSWHSKVHFKGWKQPQKRWDEWIDKLAGKYSYKWNQAGICDAIMNSRYEIQCSRDLVLGLVEFWCPETNTFVFPWGEGTVTLEDVMILGGFPVLGERVTSPLSEELVRVEEEMKKIRKEFSKSKSRKADYGAWIKHFMENENEFEHVAFLSLWLSRYVFPSLPDDIVGSHVLPIAAHLSRGTKIALAPAVLASLYENLRLLKENAMSSLRLITVTGLFQIVQLWAIERFPSLRTKSLKPLQPGEPRVARLHKVKSTLSLVSIRWCILKSAEDFEWRPYAADLENWCHLSYYKENGESVICNSSLDEDLRSFLQCLCASELVGLDCTENYMPHRVAMQFGMDQHLPGEFSDDNFAEENAHFFIPPRSFEPSVSAAYFTWWKECVLARKDAIKEILKQDRSTDDTKLSLSIEAEQNKASHALDESKSPENYSKESPQTAKTSTRKKSNASCASMFNSGITKPKLEQSEDDMLFSSKFFQSSVTNRILKSEMLQSFGSEKNEVNYNIPKAERNQATSQKSTQESHATVSTNTFEISSDDDSLDNLPLSEIFKLRNTVAKRTSTPEDYSYIQSKSVVTPTPNSATGKNRKRKFPSVSVGAKEVESRAHMFASNQNAATNGFQSEGSDSKNDLLDTEEKGLAKGGAEESKGKKAGGSLDNPIDVDDYMQTIGRESQNLRLEERIQKLEKLLGQSHNEYKDAGKITKGDNLVLI</sequence>
<evidence type="ECO:0000313" key="4">
    <source>
        <dbReference type="Proteomes" id="UP000737018"/>
    </source>
</evidence>
<evidence type="ECO:0000256" key="1">
    <source>
        <dbReference type="SAM" id="MobiDB-lite"/>
    </source>
</evidence>
<dbReference type="PANTHER" id="PTHR46033:SF83">
    <property type="entry name" value="PROTEIN MAINTENANCE OF MERISTEMS-LIKE"/>
    <property type="match status" value="1"/>
</dbReference>
<gene>
    <name evidence="3" type="ORF">CMV_019379</name>
</gene>
<accession>A0A8J4VMV7</accession>
<evidence type="ECO:0000313" key="3">
    <source>
        <dbReference type="EMBL" id="KAF3955394.1"/>
    </source>
</evidence>